<keyword evidence="1" id="KW-0472">Membrane</keyword>
<accession>A0AAF3EUJ7</accession>
<protein>
    <submittedName>
        <fullName evidence="4">Uncharacterized protein</fullName>
    </submittedName>
</protein>
<feature type="signal peptide" evidence="2">
    <location>
        <begin position="1"/>
        <end position="32"/>
    </location>
</feature>
<name>A0AAF3EUJ7_9BILA</name>
<evidence type="ECO:0000256" key="2">
    <source>
        <dbReference type="SAM" id="SignalP"/>
    </source>
</evidence>
<dbReference type="PROSITE" id="PS51257">
    <property type="entry name" value="PROKAR_LIPOPROTEIN"/>
    <property type="match status" value="1"/>
</dbReference>
<feature type="transmembrane region" description="Helical" evidence="1">
    <location>
        <begin position="238"/>
        <end position="262"/>
    </location>
</feature>
<evidence type="ECO:0000313" key="3">
    <source>
        <dbReference type="Proteomes" id="UP000887575"/>
    </source>
</evidence>
<dbReference type="AlphaFoldDB" id="A0AAF3EUJ7"/>
<feature type="transmembrane region" description="Helical" evidence="1">
    <location>
        <begin position="113"/>
        <end position="133"/>
    </location>
</feature>
<feature type="transmembrane region" description="Helical" evidence="1">
    <location>
        <begin position="199"/>
        <end position="218"/>
    </location>
</feature>
<evidence type="ECO:0000256" key="1">
    <source>
        <dbReference type="SAM" id="Phobius"/>
    </source>
</evidence>
<keyword evidence="2" id="KW-0732">Signal</keyword>
<proteinExistence type="predicted"/>
<keyword evidence="3" id="KW-1185">Reference proteome</keyword>
<dbReference type="WBParaSite" id="MBELARI_LOCUS17735.1">
    <property type="protein sequence ID" value="MBELARI_LOCUS17735.1"/>
    <property type="gene ID" value="MBELARI_LOCUS17735"/>
</dbReference>
<feature type="chain" id="PRO_5042052340" evidence="2">
    <location>
        <begin position="33"/>
        <end position="516"/>
    </location>
</feature>
<dbReference type="Proteomes" id="UP000887575">
    <property type="component" value="Unassembled WGS sequence"/>
</dbReference>
<sequence length="516" mass="58634">MDLWISRYQMLLLHSFFILACTLLHILPEVTGFEKGKAIIAAVVLMGAGHGIKLVTYPPYIAAQGGNEGTEALDKLFTYFYIYTTVATVIGIVGYSLFGEFFYLNFDIGRRYVVAYAVLAFFSMCSTCLLIFIRCCAFPYKRRKVLGLTANLLLLSICARKRKNASSEADAVNDEKYPKTNTFLDNAYPHKKRADILHVYQMFRMAKFLLIALPFYLVQSGMYTDWLELAYSKLHPCSLLICISPTTIIAVNPLLVLAFSLFHHYVTPKICEKTRSLWEKLTKLMCKRFHDDESFRQRKARNVKDGLKMMIGVAFLMLALVSKFTIKVTLDQLYPHPPSGITIFSSPSLAESVLKLKCETGALTIFERMAQKSPPAATVIYNWTLNRGGDLLLPRHLDIATYCTACDVWLEKSDEKIIANNKERIINNNETQQQYLFLRRIEPRRGVLLIWIDEEKKLHTSYLNVEASRHGPNSTRMVTKVIAAGCGLTQSTRLYFTDDSDIVQTSGSAIYVIFHV</sequence>
<organism evidence="3 4">
    <name type="scientific">Mesorhabditis belari</name>
    <dbReference type="NCBI Taxonomy" id="2138241"/>
    <lineage>
        <taxon>Eukaryota</taxon>
        <taxon>Metazoa</taxon>
        <taxon>Ecdysozoa</taxon>
        <taxon>Nematoda</taxon>
        <taxon>Chromadorea</taxon>
        <taxon>Rhabditida</taxon>
        <taxon>Rhabditina</taxon>
        <taxon>Rhabditomorpha</taxon>
        <taxon>Rhabditoidea</taxon>
        <taxon>Rhabditidae</taxon>
        <taxon>Mesorhabditinae</taxon>
        <taxon>Mesorhabditis</taxon>
    </lineage>
</organism>
<evidence type="ECO:0000313" key="4">
    <source>
        <dbReference type="WBParaSite" id="MBELARI_LOCUS17735.1"/>
    </source>
</evidence>
<keyword evidence="1" id="KW-0812">Transmembrane</keyword>
<keyword evidence="1" id="KW-1133">Transmembrane helix</keyword>
<reference evidence="4" key="1">
    <citation type="submission" date="2024-02" db="UniProtKB">
        <authorList>
            <consortium name="WormBaseParasite"/>
        </authorList>
    </citation>
    <scope>IDENTIFICATION</scope>
</reference>
<feature type="transmembrane region" description="Helical" evidence="1">
    <location>
        <begin position="76"/>
        <end position="98"/>
    </location>
</feature>
<feature type="transmembrane region" description="Helical" evidence="1">
    <location>
        <begin position="38"/>
        <end position="55"/>
    </location>
</feature>